<gene>
    <name evidence="7" type="ORF">QE152_g1975</name>
</gene>
<evidence type="ECO:0000256" key="2">
    <source>
        <dbReference type="ARBA" id="ARBA00009331"/>
    </source>
</evidence>
<name>A0AAW1N744_POPJA</name>
<dbReference type="Gene3D" id="4.10.91.10">
    <property type="entry name" value="Cytochrome c oxidase, subunit VIIa"/>
    <property type="match status" value="1"/>
</dbReference>
<evidence type="ECO:0000256" key="5">
    <source>
        <dbReference type="ARBA" id="ARBA00023136"/>
    </source>
</evidence>
<comment type="similarity">
    <text evidence="2">Belongs to the cytochrome c oxidase VIIa family.</text>
</comment>
<sequence>MVYQVYRVASRIAQLNKLLNAAERKVLLNTFHKARSNSTASASWPPPKLLRKYSLFQMKNNLPVYIKAGFSDKFVFNSTVALIAVGLIDGMYTLLSMAYPKKQS</sequence>
<keyword evidence="8" id="KW-1185">Reference proteome</keyword>
<evidence type="ECO:0000256" key="1">
    <source>
        <dbReference type="ARBA" id="ARBA00004273"/>
    </source>
</evidence>
<keyword evidence="3" id="KW-0999">Mitochondrion inner membrane</keyword>
<dbReference type="PANTHER" id="PTHR10510">
    <property type="entry name" value="CYTOCHROME C OXIDASE POLYPEPTIDE 7A"/>
    <property type="match status" value="1"/>
</dbReference>
<dbReference type="GO" id="GO:0002082">
    <property type="term" value="P:regulation of oxidative phosphorylation"/>
    <property type="evidence" value="ECO:0007669"/>
    <property type="project" value="TreeGrafter"/>
</dbReference>
<proteinExistence type="inferred from homology"/>
<dbReference type="GO" id="GO:0006123">
    <property type="term" value="P:mitochondrial electron transport, cytochrome c to oxygen"/>
    <property type="evidence" value="ECO:0007669"/>
    <property type="project" value="InterPro"/>
</dbReference>
<evidence type="ECO:0000256" key="4">
    <source>
        <dbReference type="ARBA" id="ARBA00023128"/>
    </source>
</evidence>
<dbReference type="InterPro" id="IPR036539">
    <property type="entry name" value="Cyt_c_oxidase_su7a_sf"/>
</dbReference>
<dbReference type="Proteomes" id="UP001458880">
    <property type="component" value="Unassembled WGS sequence"/>
</dbReference>
<evidence type="ECO:0000313" key="7">
    <source>
        <dbReference type="EMBL" id="KAK9753510.1"/>
    </source>
</evidence>
<comment type="caution">
    <text evidence="7">The sequence shown here is derived from an EMBL/GenBank/DDBJ whole genome shotgun (WGS) entry which is preliminary data.</text>
</comment>
<organism evidence="7 8">
    <name type="scientific">Popillia japonica</name>
    <name type="common">Japanese beetle</name>
    <dbReference type="NCBI Taxonomy" id="7064"/>
    <lineage>
        <taxon>Eukaryota</taxon>
        <taxon>Metazoa</taxon>
        <taxon>Ecdysozoa</taxon>
        <taxon>Arthropoda</taxon>
        <taxon>Hexapoda</taxon>
        <taxon>Insecta</taxon>
        <taxon>Pterygota</taxon>
        <taxon>Neoptera</taxon>
        <taxon>Endopterygota</taxon>
        <taxon>Coleoptera</taxon>
        <taxon>Polyphaga</taxon>
        <taxon>Scarabaeiformia</taxon>
        <taxon>Scarabaeidae</taxon>
        <taxon>Rutelinae</taxon>
        <taxon>Popillia</taxon>
    </lineage>
</organism>
<dbReference type="GO" id="GO:0005743">
    <property type="term" value="C:mitochondrial inner membrane"/>
    <property type="evidence" value="ECO:0007669"/>
    <property type="project" value="UniProtKB-SubCell"/>
</dbReference>
<evidence type="ECO:0000256" key="3">
    <source>
        <dbReference type="ARBA" id="ARBA00022792"/>
    </source>
</evidence>
<comment type="subcellular location">
    <subcellularLocation>
        <location evidence="1">Mitochondrion inner membrane</location>
    </subcellularLocation>
</comment>
<protein>
    <submittedName>
        <fullName evidence="7">Uncharacterized protein</fullName>
    </submittedName>
</protein>
<dbReference type="AlphaFoldDB" id="A0AAW1N744"/>
<accession>A0AAW1N744</accession>
<keyword evidence="6" id="KW-1133">Transmembrane helix</keyword>
<keyword evidence="5 6" id="KW-0472">Membrane</keyword>
<evidence type="ECO:0000256" key="6">
    <source>
        <dbReference type="SAM" id="Phobius"/>
    </source>
</evidence>
<dbReference type="PANTHER" id="PTHR10510:SF11">
    <property type="entry name" value="CYTOCHROME C OXIDASE SUBUNIT 7A, MITOCHONDRIAL"/>
    <property type="match status" value="1"/>
</dbReference>
<keyword evidence="4" id="KW-0496">Mitochondrion</keyword>
<dbReference type="GO" id="GO:0045277">
    <property type="term" value="C:respiratory chain complex IV"/>
    <property type="evidence" value="ECO:0007669"/>
    <property type="project" value="InterPro"/>
</dbReference>
<dbReference type="EMBL" id="JASPKY010000013">
    <property type="protein sequence ID" value="KAK9753510.1"/>
    <property type="molecule type" value="Genomic_DNA"/>
</dbReference>
<feature type="transmembrane region" description="Helical" evidence="6">
    <location>
        <begin position="74"/>
        <end position="95"/>
    </location>
</feature>
<evidence type="ECO:0000313" key="8">
    <source>
        <dbReference type="Proteomes" id="UP001458880"/>
    </source>
</evidence>
<dbReference type="GO" id="GO:0097250">
    <property type="term" value="P:mitochondrial respirasome assembly"/>
    <property type="evidence" value="ECO:0007669"/>
    <property type="project" value="TreeGrafter"/>
</dbReference>
<dbReference type="InterPro" id="IPR003177">
    <property type="entry name" value="Cytc_oxidase_su7a_met"/>
</dbReference>
<dbReference type="SUPFAM" id="SSF81419">
    <property type="entry name" value="Mitochondrial cytochrome c oxidase subunit VIIa"/>
    <property type="match status" value="1"/>
</dbReference>
<reference evidence="7 8" key="1">
    <citation type="journal article" date="2024" name="BMC Genomics">
        <title>De novo assembly and annotation of Popillia japonica's genome with initial clues to its potential as an invasive pest.</title>
        <authorList>
            <person name="Cucini C."/>
            <person name="Boschi S."/>
            <person name="Funari R."/>
            <person name="Cardaioli E."/>
            <person name="Iannotti N."/>
            <person name="Marturano G."/>
            <person name="Paoli F."/>
            <person name="Bruttini M."/>
            <person name="Carapelli A."/>
            <person name="Frati F."/>
            <person name="Nardi F."/>
        </authorList>
    </citation>
    <scope>NUCLEOTIDE SEQUENCE [LARGE SCALE GENOMIC DNA]</scope>
    <source>
        <strain evidence="7">DMR45628</strain>
    </source>
</reference>
<keyword evidence="6" id="KW-0812">Transmembrane</keyword>